<reference evidence="2" key="1">
    <citation type="journal article" date="2020" name="bioRxiv">
        <title>Comparative genomics of Chlamydomonas.</title>
        <authorList>
            <person name="Craig R.J."/>
            <person name="Hasan A.R."/>
            <person name="Ness R.W."/>
            <person name="Keightley P.D."/>
        </authorList>
    </citation>
    <scope>NUCLEOTIDE SEQUENCE</scope>
    <source>
        <strain evidence="2">CCAP 11/70</strain>
    </source>
</reference>
<name>A0A836BPB3_9CHLO</name>
<gene>
    <name evidence="2" type="ORF">HYH03_018518</name>
</gene>
<evidence type="ECO:0000313" key="3">
    <source>
        <dbReference type="Proteomes" id="UP000612055"/>
    </source>
</evidence>
<dbReference type="Proteomes" id="UP000612055">
    <property type="component" value="Unassembled WGS sequence"/>
</dbReference>
<accession>A0A836BPB3</accession>
<keyword evidence="3" id="KW-1185">Reference proteome</keyword>
<proteinExistence type="predicted"/>
<dbReference type="AlphaFoldDB" id="A0A836BPB3"/>
<dbReference type="EMBL" id="JAEHOE010000214">
    <property type="protein sequence ID" value="KAG2482559.1"/>
    <property type="molecule type" value="Genomic_DNA"/>
</dbReference>
<organism evidence="2 3">
    <name type="scientific">Edaphochlamys debaryana</name>
    <dbReference type="NCBI Taxonomy" id="47281"/>
    <lineage>
        <taxon>Eukaryota</taxon>
        <taxon>Viridiplantae</taxon>
        <taxon>Chlorophyta</taxon>
        <taxon>core chlorophytes</taxon>
        <taxon>Chlorophyceae</taxon>
        <taxon>CS clade</taxon>
        <taxon>Chlamydomonadales</taxon>
        <taxon>Chlamydomonadales incertae sedis</taxon>
        <taxon>Edaphochlamys</taxon>
    </lineage>
</organism>
<evidence type="ECO:0000256" key="1">
    <source>
        <dbReference type="SAM" id="MobiDB-lite"/>
    </source>
</evidence>
<sequence>MLALALPGWQITRYCTSSGGTCRACDATYFSFDPCATADDLGADSAVCRLPAAEGGSVASSSMCGGRYVATALSGSVNGTLLAWREGGGQTLAVTLRLSCDRMLPPGSVLNVTARYGSGLSKTVTWSNTSTKATCISVQMSLTGVDASGCSTQVVNVTAAFTAQPYYLANIVLVGFTCVADTTQPYTSQSTSAIAAPAPTSKPAAPKPSAALTRALSAAFKPGAPQPATALPPALSTTYTPAPQPSAALSPSVFASEPGAPEPSAALSPSVSASKPGAPKPATALAPALSTT</sequence>
<protein>
    <submittedName>
        <fullName evidence="2">Uncharacterized protein</fullName>
    </submittedName>
</protein>
<comment type="caution">
    <text evidence="2">The sequence shown here is derived from an EMBL/GenBank/DDBJ whole genome shotgun (WGS) entry which is preliminary data.</text>
</comment>
<feature type="region of interest" description="Disordered" evidence="1">
    <location>
        <begin position="227"/>
        <end position="292"/>
    </location>
</feature>
<evidence type="ECO:0000313" key="2">
    <source>
        <dbReference type="EMBL" id="KAG2482559.1"/>
    </source>
</evidence>